<sequence>MERNHMLAPTSDRETVSSHDALLGPPPARPPASLMSFSPPSYSNVVSANAIKLPDVPNTELPGPLPPLARLEADNDIKLPSLSSLTSDMAFDAPKGHWPPLNHLSAYHVPGPLIPQTIESPTRMDLDASSNSVVSAASPDRLLDARASSVSLDDPDVRLAAEALGDLRADFISSPPHRTSSLPVSPPTSHGFQSSNRTRTQSPQPEPLLSLLTTTHPLLASTIEGATSAYGGAKNFSPRFRSGAEYVEGYLTPIANTVGSVGRVTGVEGGVRWFLGAGRRQNSSASDLEAGNSKKRRKVDNDGEPISNKRLEGEGMMQITGLQQVPNDAVAQQEPFSPPSKSRRMSSTSTVDTLPAYDEIRSPAYTETADAQDSPRPSSRSNGAWQSRLIMSTSGLSVAMSEESLRSLKYCLQWLRWANDHIARVISALKNTLEQYEKVNGPPAEQNGSEKQQLMEGEGNEQLAVQPTQSRSELAARISTLKGDVLRTLQEAILTVSKYAGGALPDNARILVRRHLTSLPQRFRIATMSDRNPQNGERDNDSALTEGAQKVLVLAKEGLDMVVQVSGVVDGTIVSAEQWLDRMGKRRRNPEEEKPVLPQTETNGDVKMG</sequence>
<keyword evidence="3" id="KW-1185">Reference proteome</keyword>
<dbReference type="Proteomes" id="UP000554235">
    <property type="component" value="Unassembled WGS sequence"/>
</dbReference>
<dbReference type="AlphaFoldDB" id="A0A8H4LBL9"/>
<dbReference type="Pfam" id="PF08618">
    <property type="entry name" value="Opi1"/>
    <property type="match status" value="1"/>
</dbReference>
<feature type="region of interest" description="Disordered" evidence="1">
    <location>
        <begin position="329"/>
        <end position="386"/>
    </location>
</feature>
<dbReference type="GO" id="GO:0003714">
    <property type="term" value="F:transcription corepressor activity"/>
    <property type="evidence" value="ECO:0007669"/>
    <property type="project" value="InterPro"/>
</dbReference>
<organism evidence="2 3">
    <name type="scientific">Fusarium albosuccineum</name>
    <dbReference type="NCBI Taxonomy" id="1237068"/>
    <lineage>
        <taxon>Eukaryota</taxon>
        <taxon>Fungi</taxon>
        <taxon>Dikarya</taxon>
        <taxon>Ascomycota</taxon>
        <taxon>Pezizomycotina</taxon>
        <taxon>Sordariomycetes</taxon>
        <taxon>Hypocreomycetidae</taxon>
        <taxon>Hypocreales</taxon>
        <taxon>Nectriaceae</taxon>
        <taxon>Fusarium</taxon>
        <taxon>Fusarium decemcellulare species complex</taxon>
    </lineage>
</organism>
<accession>A0A8H4LBL9</accession>
<evidence type="ECO:0000313" key="3">
    <source>
        <dbReference type="Proteomes" id="UP000554235"/>
    </source>
</evidence>
<feature type="region of interest" description="Disordered" evidence="1">
    <location>
        <begin position="1"/>
        <end position="36"/>
    </location>
</feature>
<feature type="compositionally biased region" description="Basic and acidic residues" evidence="1">
    <location>
        <begin position="584"/>
        <end position="595"/>
    </location>
</feature>
<dbReference type="PANTHER" id="PTHR38406:SF1">
    <property type="entry name" value="TRANSCRIPTIONAL REPRESSOR OPI1"/>
    <property type="match status" value="1"/>
</dbReference>
<feature type="compositionally biased region" description="Polar residues" evidence="1">
    <location>
        <begin position="176"/>
        <end position="199"/>
    </location>
</feature>
<protein>
    <submittedName>
        <fullName evidence="2">Clock-controlled 8</fullName>
    </submittedName>
</protein>
<dbReference type="GO" id="GO:0006357">
    <property type="term" value="P:regulation of transcription by RNA polymerase II"/>
    <property type="evidence" value="ECO:0007669"/>
    <property type="project" value="TreeGrafter"/>
</dbReference>
<feature type="region of interest" description="Disordered" evidence="1">
    <location>
        <begin position="172"/>
        <end position="208"/>
    </location>
</feature>
<proteinExistence type="predicted"/>
<dbReference type="GO" id="GO:0005783">
    <property type="term" value="C:endoplasmic reticulum"/>
    <property type="evidence" value="ECO:0007669"/>
    <property type="project" value="TreeGrafter"/>
</dbReference>
<dbReference type="EMBL" id="JAADYS010001068">
    <property type="protein sequence ID" value="KAF4465245.1"/>
    <property type="molecule type" value="Genomic_DNA"/>
</dbReference>
<feature type="region of interest" description="Disordered" evidence="1">
    <location>
        <begin position="280"/>
        <end position="311"/>
    </location>
</feature>
<reference evidence="2 3" key="1">
    <citation type="submission" date="2020-01" db="EMBL/GenBank/DDBJ databases">
        <title>Identification and distribution of gene clusters putatively required for synthesis of sphingolipid metabolism inhibitors in phylogenetically diverse species of the filamentous fungus Fusarium.</title>
        <authorList>
            <person name="Kim H.-S."/>
            <person name="Busman M."/>
            <person name="Brown D.W."/>
            <person name="Divon H."/>
            <person name="Uhlig S."/>
            <person name="Proctor R.H."/>
        </authorList>
    </citation>
    <scope>NUCLEOTIDE SEQUENCE [LARGE SCALE GENOMIC DNA]</scope>
    <source>
        <strain evidence="2 3">NRRL 20459</strain>
    </source>
</reference>
<gene>
    <name evidence="2" type="ORF">FALBO_7917</name>
</gene>
<dbReference type="GO" id="GO:0008654">
    <property type="term" value="P:phospholipid biosynthetic process"/>
    <property type="evidence" value="ECO:0007669"/>
    <property type="project" value="TreeGrafter"/>
</dbReference>
<dbReference type="GO" id="GO:0005634">
    <property type="term" value="C:nucleus"/>
    <property type="evidence" value="ECO:0007669"/>
    <property type="project" value="TreeGrafter"/>
</dbReference>
<dbReference type="OrthoDB" id="2441642at2759"/>
<name>A0A8H4LBL9_9HYPO</name>
<comment type="caution">
    <text evidence="2">The sequence shown here is derived from an EMBL/GenBank/DDBJ whole genome shotgun (WGS) entry which is preliminary data.</text>
</comment>
<dbReference type="PANTHER" id="PTHR38406">
    <property type="entry name" value="TRANSCRIPTIONAL REPRESSOR OPI1"/>
    <property type="match status" value="1"/>
</dbReference>
<dbReference type="GO" id="GO:0030968">
    <property type="term" value="P:endoplasmic reticulum unfolded protein response"/>
    <property type="evidence" value="ECO:0007669"/>
    <property type="project" value="TreeGrafter"/>
</dbReference>
<feature type="compositionally biased region" description="Basic and acidic residues" evidence="1">
    <location>
        <begin position="1"/>
        <end position="17"/>
    </location>
</feature>
<feature type="compositionally biased region" description="Polar residues" evidence="1">
    <location>
        <begin position="369"/>
        <end position="386"/>
    </location>
</feature>
<dbReference type="InterPro" id="IPR013927">
    <property type="entry name" value="TF_Opi1_Ccg-8"/>
</dbReference>
<feature type="region of interest" description="Disordered" evidence="1">
    <location>
        <begin position="439"/>
        <end position="469"/>
    </location>
</feature>
<feature type="region of interest" description="Disordered" evidence="1">
    <location>
        <begin position="584"/>
        <end position="609"/>
    </location>
</feature>
<evidence type="ECO:0000313" key="2">
    <source>
        <dbReference type="EMBL" id="KAF4465245.1"/>
    </source>
</evidence>
<evidence type="ECO:0000256" key="1">
    <source>
        <dbReference type="SAM" id="MobiDB-lite"/>
    </source>
</evidence>